<feature type="transmembrane region" description="Helical" evidence="6">
    <location>
        <begin position="12"/>
        <end position="30"/>
    </location>
</feature>
<feature type="transmembrane region" description="Helical" evidence="6">
    <location>
        <begin position="154"/>
        <end position="178"/>
    </location>
</feature>
<dbReference type="OrthoDB" id="9804822at2"/>
<keyword evidence="4 6" id="KW-1133">Transmembrane helix</keyword>
<evidence type="ECO:0000256" key="4">
    <source>
        <dbReference type="ARBA" id="ARBA00022989"/>
    </source>
</evidence>
<sequence>MTPPVDPARYAAYLGVMAVMVAAPGPANLFSIANGARRGHAAVVLGMLGMNTASLVWIGGAALGLAALATTMPLAFRLLAWGGAAYVAWLGLQSLLSARHPDAPLAHGLKLGGRSAFADGFAVQISNPKAMLFITAVLPPFIDASRPLPGQLAVFGGTLIAMDAVSMTAYGFGGAALARRMNEPHFRRGFAIFTGVLLIAAAALIALRG</sequence>
<keyword evidence="8" id="KW-1185">Reference proteome</keyword>
<dbReference type="AlphaFoldDB" id="A0A328AUI6"/>
<name>A0A328AUI6_9CAUL</name>
<dbReference type="GO" id="GO:0015171">
    <property type="term" value="F:amino acid transmembrane transporter activity"/>
    <property type="evidence" value="ECO:0007669"/>
    <property type="project" value="TreeGrafter"/>
</dbReference>
<evidence type="ECO:0000256" key="2">
    <source>
        <dbReference type="ARBA" id="ARBA00022475"/>
    </source>
</evidence>
<evidence type="ECO:0000256" key="3">
    <source>
        <dbReference type="ARBA" id="ARBA00022692"/>
    </source>
</evidence>
<gene>
    <name evidence="7" type="ORF">DJ018_05290</name>
</gene>
<dbReference type="Proteomes" id="UP000249725">
    <property type="component" value="Unassembled WGS sequence"/>
</dbReference>
<evidence type="ECO:0000256" key="1">
    <source>
        <dbReference type="ARBA" id="ARBA00004651"/>
    </source>
</evidence>
<dbReference type="GO" id="GO:0005886">
    <property type="term" value="C:plasma membrane"/>
    <property type="evidence" value="ECO:0007669"/>
    <property type="project" value="UniProtKB-SubCell"/>
</dbReference>
<evidence type="ECO:0000256" key="6">
    <source>
        <dbReference type="SAM" id="Phobius"/>
    </source>
</evidence>
<dbReference type="PANTHER" id="PTHR30086">
    <property type="entry name" value="ARGININE EXPORTER PROTEIN ARGO"/>
    <property type="match status" value="1"/>
</dbReference>
<feature type="transmembrane region" description="Helical" evidence="6">
    <location>
        <begin position="42"/>
        <end position="68"/>
    </location>
</feature>
<comment type="caution">
    <text evidence="7">The sequence shown here is derived from an EMBL/GenBank/DDBJ whole genome shotgun (WGS) entry which is preliminary data.</text>
</comment>
<dbReference type="PIRSF" id="PIRSF006324">
    <property type="entry name" value="LeuE"/>
    <property type="match status" value="1"/>
</dbReference>
<dbReference type="RefSeq" id="WP_111513808.1">
    <property type="nucleotide sequence ID" value="NZ_QFYR01000001.1"/>
</dbReference>
<evidence type="ECO:0000256" key="5">
    <source>
        <dbReference type="ARBA" id="ARBA00023136"/>
    </source>
</evidence>
<dbReference type="InterPro" id="IPR001123">
    <property type="entry name" value="LeuE-type"/>
</dbReference>
<dbReference type="Pfam" id="PF01810">
    <property type="entry name" value="LysE"/>
    <property type="match status" value="1"/>
</dbReference>
<protein>
    <submittedName>
        <fullName evidence="7">LysE family translocator</fullName>
    </submittedName>
</protein>
<keyword evidence="5 6" id="KW-0472">Membrane</keyword>
<proteinExistence type="predicted"/>
<keyword evidence="3 6" id="KW-0812">Transmembrane</keyword>
<dbReference type="PANTHER" id="PTHR30086:SF20">
    <property type="entry name" value="ARGININE EXPORTER PROTEIN ARGO-RELATED"/>
    <property type="match status" value="1"/>
</dbReference>
<organism evidence="7 8">
    <name type="scientific">Phenylobacterium deserti</name>
    <dbReference type="NCBI Taxonomy" id="1914756"/>
    <lineage>
        <taxon>Bacteria</taxon>
        <taxon>Pseudomonadati</taxon>
        <taxon>Pseudomonadota</taxon>
        <taxon>Alphaproteobacteria</taxon>
        <taxon>Caulobacterales</taxon>
        <taxon>Caulobacteraceae</taxon>
        <taxon>Phenylobacterium</taxon>
    </lineage>
</organism>
<dbReference type="EMBL" id="QFYR01000001">
    <property type="protein sequence ID" value="RAK57356.1"/>
    <property type="molecule type" value="Genomic_DNA"/>
</dbReference>
<accession>A0A328AUI6</accession>
<reference evidence="8" key="1">
    <citation type="submission" date="2018-05" db="EMBL/GenBank/DDBJ databases">
        <authorList>
            <person name="Li X."/>
        </authorList>
    </citation>
    <scope>NUCLEOTIDE SEQUENCE [LARGE SCALE GENOMIC DNA]</scope>
    <source>
        <strain evidence="8">YIM 73061</strain>
    </source>
</reference>
<feature type="transmembrane region" description="Helical" evidence="6">
    <location>
        <begin position="190"/>
        <end position="207"/>
    </location>
</feature>
<comment type="subcellular location">
    <subcellularLocation>
        <location evidence="1">Cell membrane</location>
        <topology evidence="1">Multi-pass membrane protein</topology>
    </subcellularLocation>
</comment>
<evidence type="ECO:0000313" key="7">
    <source>
        <dbReference type="EMBL" id="RAK57356.1"/>
    </source>
</evidence>
<evidence type="ECO:0000313" key="8">
    <source>
        <dbReference type="Proteomes" id="UP000249725"/>
    </source>
</evidence>
<keyword evidence="2" id="KW-1003">Cell membrane</keyword>